<dbReference type="AlphaFoldDB" id="V5WDF1"/>
<accession>V5WDF1</accession>
<sequence>MILLLITTVFISASCSSFAGSSDRRADDHINTNDKVELHLAIMPEAVTPAEFRSGEFAAGGGMMLRPEDVSGIIVKHAGGRRYRLKRLPAAHSEHPRLPQGAVLFRRTLPPGEYFIQTLIFDTDYQHVRGEMRFSLSISGSSSGSSPGGISDAASGDTRGQAESSLETGVTVGRYLSVRLEVENRPSVLLEHPEPGVHSAGGEAGSPAMYEYRIRTGHTAEDVEHLLPGEADIELLSVSAGSGGSAPVQRITP</sequence>
<evidence type="ECO:0000256" key="2">
    <source>
        <dbReference type="SAM" id="SignalP"/>
    </source>
</evidence>
<feature type="signal peptide" evidence="2">
    <location>
        <begin position="1"/>
        <end position="19"/>
    </location>
</feature>
<evidence type="ECO:0000313" key="4">
    <source>
        <dbReference type="Proteomes" id="UP000018680"/>
    </source>
</evidence>
<dbReference type="STRING" id="1307761.L21SP2_0186"/>
<dbReference type="HOGENOM" id="CLU_1097903_0_0_12"/>
<name>V5WDF1_9SPIO</name>
<organism evidence="3 4">
    <name type="scientific">Salinispira pacifica</name>
    <dbReference type="NCBI Taxonomy" id="1307761"/>
    <lineage>
        <taxon>Bacteria</taxon>
        <taxon>Pseudomonadati</taxon>
        <taxon>Spirochaetota</taxon>
        <taxon>Spirochaetia</taxon>
        <taxon>Spirochaetales</taxon>
        <taxon>Spirochaetaceae</taxon>
        <taxon>Salinispira</taxon>
    </lineage>
</organism>
<dbReference type="Proteomes" id="UP000018680">
    <property type="component" value="Chromosome"/>
</dbReference>
<proteinExistence type="predicted"/>
<evidence type="ECO:0000256" key="1">
    <source>
        <dbReference type="SAM" id="MobiDB-lite"/>
    </source>
</evidence>
<reference evidence="3 4" key="1">
    <citation type="journal article" date="2015" name="Stand. Genomic Sci.">
        <title>Complete genome sequence and description of Salinispira pacifica gen. nov., sp. nov., a novel spirochaete isolated form a hypersaline microbial mat.</title>
        <authorList>
            <person name="Ben Hania W."/>
            <person name="Joseph M."/>
            <person name="Schumann P."/>
            <person name="Bunk B."/>
            <person name="Fiebig A."/>
            <person name="Sproer C."/>
            <person name="Klenk H.P."/>
            <person name="Fardeau M.L."/>
            <person name="Spring S."/>
        </authorList>
    </citation>
    <scope>NUCLEOTIDE SEQUENCE [LARGE SCALE GENOMIC DNA]</scope>
    <source>
        <strain evidence="3 4">L21-RPul-D2</strain>
    </source>
</reference>
<feature type="chain" id="PRO_5004741877" evidence="2">
    <location>
        <begin position="20"/>
        <end position="253"/>
    </location>
</feature>
<evidence type="ECO:0000313" key="3">
    <source>
        <dbReference type="EMBL" id="AHC13630.1"/>
    </source>
</evidence>
<keyword evidence="4" id="KW-1185">Reference proteome</keyword>
<gene>
    <name evidence="3" type="ORF">L21SP2_0186</name>
</gene>
<dbReference type="EMBL" id="CP006939">
    <property type="protein sequence ID" value="AHC13630.1"/>
    <property type="molecule type" value="Genomic_DNA"/>
</dbReference>
<keyword evidence="2" id="KW-0732">Signal</keyword>
<dbReference type="KEGG" id="slr:L21SP2_0186"/>
<protein>
    <submittedName>
        <fullName evidence="3">Uncharacterized protein</fullName>
    </submittedName>
</protein>
<feature type="compositionally biased region" description="Low complexity" evidence="1">
    <location>
        <begin position="138"/>
        <end position="157"/>
    </location>
</feature>
<feature type="region of interest" description="Disordered" evidence="1">
    <location>
        <begin position="138"/>
        <end position="166"/>
    </location>
</feature>